<proteinExistence type="predicted"/>
<accession>A0A8J5VWV3</accession>
<comment type="caution">
    <text evidence="1">The sequence shown here is derived from an EMBL/GenBank/DDBJ whole genome shotgun (WGS) entry which is preliminary data.</text>
</comment>
<dbReference type="AlphaFoldDB" id="A0A8J5VWV3"/>
<reference evidence="1" key="1">
    <citation type="journal article" date="2021" name="bioRxiv">
        <title>Whole Genome Assembly and Annotation of Northern Wild Rice, Zizania palustris L., Supports a Whole Genome Duplication in the Zizania Genus.</title>
        <authorList>
            <person name="Haas M."/>
            <person name="Kono T."/>
            <person name="Macchietto M."/>
            <person name="Millas R."/>
            <person name="McGilp L."/>
            <person name="Shao M."/>
            <person name="Duquette J."/>
            <person name="Hirsch C.N."/>
            <person name="Kimball J."/>
        </authorList>
    </citation>
    <scope>NUCLEOTIDE SEQUENCE</scope>
    <source>
        <tissue evidence="1">Fresh leaf tissue</tissue>
    </source>
</reference>
<organism evidence="1 2">
    <name type="scientific">Zizania palustris</name>
    <name type="common">Northern wild rice</name>
    <dbReference type="NCBI Taxonomy" id="103762"/>
    <lineage>
        <taxon>Eukaryota</taxon>
        <taxon>Viridiplantae</taxon>
        <taxon>Streptophyta</taxon>
        <taxon>Embryophyta</taxon>
        <taxon>Tracheophyta</taxon>
        <taxon>Spermatophyta</taxon>
        <taxon>Magnoliopsida</taxon>
        <taxon>Liliopsida</taxon>
        <taxon>Poales</taxon>
        <taxon>Poaceae</taxon>
        <taxon>BOP clade</taxon>
        <taxon>Oryzoideae</taxon>
        <taxon>Oryzeae</taxon>
        <taxon>Zizaniinae</taxon>
        <taxon>Zizania</taxon>
    </lineage>
</organism>
<gene>
    <name evidence="1" type="ORF">GUJ93_ZPchr0002g24017</name>
</gene>
<dbReference type="Proteomes" id="UP000729402">
    <property type="component" value="Unassembled WGS sequence"/>
</dbReference>
<evidence type="ECO:0000313" key="1">
    <source>
        <dbReference type="EMBL" id="KAG8060814.1"/>
    </source>
</evidence>
<name>A0A8J5VWV3_ZIZPA</name>
<reference evidence="1" key="2">
    <citation type="submission" date="2021-02" db="EMBL/GenBank/DDBJ databases">
        <authorList>
            <person name="Kimball J.A."/>
            <person name="Haas M.W."/>
            <person name="Macchietto M."/>
            <person name="Kono T."/>
            <person name="Duquette J."/>
            <person name="Shao M."/>
        </authorList>
    </citation>
    <scope>NUCLEOTIDE SEQUENCE</scope>
    <source>
        <tissue evidence="1">Fresh leaf tissue</tissue>
    </source>
</reference>
<protein>
    <submittedName>
        <fullName evidence="1">Uncharacterized protein</fullName>
    </submittedName>
</protein>
<keyword evidence="2" id="KW-1185">Reference proteome</keyword>
<evidence type="ECO:0000313" key="2">
    <source>
        <dbReference type="Proteomes" id="UP000729402"/>
    </source>
</evidence>
<sequence>MDTSDDMESDLWLDICLVGWCRVIVDGQVEKENVWANPIVVGVEFLVVVEAEPETTTLLHLYLGQSFYRQVHHDWCSRRGRWWDVGSGNWAGGVGRRPQA</sequence>
<dbReference type="EMBL" id="JAAALK010000287">
    <property type="protein sequence ID" value="KAG8060814.1"/>
    <property type="molecule type" value="Genomic_DNA"/>
</dbReference>